<feature type="compositionally biased region" description="Acidic residues" evidence="1">
    <location>
        <begin position="164"/>
        <end position="176"/>
    </location>
</feature>
<comment type="caution">
    <text evidence="2">The sequence shown here is derived from an EMBL/GenBank/DDBJ whole genome shotgun (WGS) entry which is preliminary data.</text>
</comment>
<evidence type="ECO:0000313" key="2">
    <source>
        <dbReference type="EMBL" id="CAB3999371.1"/>
    </source>
</evidence>
<keyword evidence="3" id="KW-1185">Reference proteome</keyword>
<feature type="compositionally biased region" description="Acidic residues" evidence="1">
    <location>
        <begin position="118"/>
        <end position="144"/>
    </location>
</feature>
<gene>
    <name evidence="2" type="ORF">PACLA_8A059233</name>
</gene>
<organism evidence="2 3">
    <name type="scientific">Paramuricea clavata</name>
    <name type="common">Red gorgonian</name>
    <name type="synonym">Violescent sea-whip</name>
    <dbReference type="NCBI Taxonomy" id="317549"/>
    <lineage>
        <taxon>Eukaryota</taxon>
        <taxon>Metazoa</taxon>
        <taxon>Cnidaria</taxon>
        <taxon>Anthozoa</taxon>
        <taxon>Octocorallia</taxon>
        <taxon>Malacalcyonacea</taxon>
        <taxon>Plexauridae</taxon>
        <taxon>Paramuricea</taxon>
    </lineage>
</organism>
<feature type="compositionally biased region" description="Basic and acidic residues" evidence="1">
    <location>
        <begin position="179"/>
        <end position="188"/>
    </location>
</feature>
<sequence>MHPKHFAPYQSASDFPSKKRKGFEKALKEIEMDRKEYEERRKTEEVENSPEKLKQTENASVNPLMVLNDSMASLEIFLTSGFFRNGWDDEIEENQDLSREPDVDKLASRVQEVRQETDGETDEDEDRDKDGEDGETDGDEDGDGDVGRDQDGVKGGDEDRDKDGEDGETDGDEDGGGDVGRDQDGVKDGDEDEVDGGEHVFLQLLVNAYGKNQIRGQYQGAFKGKFKGKTMEELSWRGIIRLWYQKNGTMVCECDGKKAKNTDWAMIRHIERTAHDLQTGIPFVFVKP</sequence>
<feature type="compositionally biased region" description="Basic and acidic residues" evidence="1">
    <location>
        <begin position="145"/>
        <end position="163"/>
    </location>
</feature>
<protein>
    <submittedName>
        <fullName evidence="2">Uncharacterized protein</fullName>
    </submittedName>
</protein>
<accession>A0A6S7HX49</accession>
<name>A0A6S7HX49_PARCT</name>
<evidence type="ECO:0000256" key="1">
    <source>
        <dbReference type="SAM" id="MobiDB-lite"/>
    </source>
</evidence>
<feature type="compositionally biased region" description="Basic and acidic residues" evidence="1">
    <location>
        <begin position="96"/>
        <end position="117"/>
    </location>
</feature>
<dbReference type="EMBL" id="CACRXK020003573">
    <property type="protein sequence ID" value="CAB3999371.1"/>
    <property type="molecule type" value="Genomic_DNA"/>
</dbReference>
<dbReference type="Proteomes" id="UP001152795">
    <property type="component" value="Unassembled WGS sequence"/>
</dbReference>
<reference evidence="2" key="1">
    <citation type="submission" date="2020-04" db="EMBL/GenBank/DDBJ databases">
        <authorList>
            <person name="Alioto T."/>
            <person name="Alioto T."/>
            <person name="Gomez Garrido J."/>
        </authorList>
    </citation>
    <scope>NUCLEOTIDE SEQUENCE</scope>
    <source>
        <strain evidence="2">A484AB</strain>
    </source>
</reference>
<evidence type="ECO:0000313" key="3">
    <source>
        <dbReference type="Proteomes" id="UP001152795"/>
    </source>
</evidence>
<feature type="region of interest" description="Disordered" evidence="1">
    <location>
        <begin position="1"/>
        <end position="57"/>
    </location>
</feature>
<feature type="compositionally biased region" description="Basic and acidic residues" evidence="1">
    <location>
        <begin position="23"/>
        <end position="55"/>
    </location>
</feature>
<feature type="region of interest" description="Disordered" evidence="1">
    <location>
        <begin position="93"/>
        <end position="194"/>
    </location>
</feature>
<proteinExistence type="predicted"/>
<dbReference type="AlphaFoldDB" id="A0A6S7HX49"/>